<comment type="subcellular location">
    <subcellularLocation>
        <location evidence="1">Nucleus</location>
    </subcellularLocation>
</comment>
<dbReference type="Proteomes" id="UP000825935">
    <property type="component" value="Chromosome 24"/>
</dbReference>
<dbReference type="EMBL" id="CM035429">
    <property type="protein sequence ID" value="KAH7299848.1"/>
    <property type="molecule type" value="Genomic_DNA"/>
</dbReference>
<dbReference type="Pfam" id="PF03106">
    <property type="entry name" value="WRKY"/>
    <property type="match status" value="1"/>
</dbReference>
<evidence type="ECO:0000259" key="6">
    <source>
        <dbReference type="PROSITE" id="PS50811"/>
    </source>
</evidence>
<dbReference type="GO" id="GO:0005634">
    <property type="term" value="C:nucleus"/>
    <property type="evidence" value="ECO:0007669"/>
    <property type="project" value="UniProtKB-SubCell"/>
</dbReference>
<keyword evidence="4" id="KW-0804">Transcription</keyword>
<protein>
    <recommendedName>
        <fullName evidence="6">WRKY domain-containing protein</fullName>
    </recommendedName>
</protein>
<dbReference type="InterPro" id="IPR003657">
    <property type="entry name" value="WRKY_dom"/>
</dbReference>
<feature type="domain" description="WRKY" evidence="6">
    <location>
        <begin position="192"/>
        <end position="231"/>
    </location>
</feature>
<dbReference type="SUPFAM" id="SSF118290">
    <property type="entry name" value="WRKY DNA-binding domain"/>
    <property type="match status" value="1"/>
</dbReference>
<comment type="caution">
    <text evidence="7">The sequence shown here is derived from an EMBL/GenBank/DDBJ whole genome shotgun (WGS) entry which is preliminary data.</text>
</comment>
<evidence type="ECO:0000313" key="7">
    <source>
        <dbReference type="EMBL" id="KAH7299848.1"/>
    </source>
</evidence>
<gene>
    <name evidence="7" type="ORF">KP509_24G032800</name>
</gene>
<dbReference type="GO" id="GO:0003700">
    <property type="term" value="F:DNA-binding transcription factor activity"/>
    <property type="evidence" value="ECO:0007669"/>
    <property type="project" value="InterPro"/>
</dbReference>
<evidence type="ECO:0000256" key="4">
    <source>
        <dbReference type="ARBA" id="ARBA00023163"/>
    </source>
</evidence>
<accession>A0A8T2RWK1</accession>
<sequence length="244" mass="26980">MDILQAFASVCETGNIARDRCILALQVGGNFCQCKNHGEANNSECLYAPDGLLRTGWETPNWNELEASTFGSGLCRNFPDLEDSYFTESCWRGSELSEVSSDTSHVAKIEAVNQHNAVTGTENGTQNNLWKSVNNHPMDIRAHSSIKENDALVSDCSSGGTEVLGRWPVSSNTKIRTDYLKPKATNIMKKKRSYFNCASPNCNVKKQTELSSEMEGRVSITYFGRHNHLPPNPCALKGRSRPLS</sequence>
<evidence type="ECO:0000256" key="5">
    <source>
        <dbReference type="ARBA" id="ARBA00023242"/>
    </source>
</evidence>
<dbReference type="GO" id="GO:0043565">
    <property type="term" value="F:sequence-specific DNA binding"/>
    <property type="evidence" value="ECO:0007669"/>
    <property type="project" value="InterPro"/>
</dbReference>
<evidence type="ECO:0000256" key="1">
    <source>
        <dbReference type="ARBA" id="ARBA00004123"/>
    </source>
</evidence>
<name>A0A8T2RWK1_CERRI</name>
<keyword evidence="3" id="KW-0238">DNA-binding</keyword>
<keyword evidence="2" id="KW-0805">Transcription regulation</keyword>
<keyword evidence="8" id="KW-1185">Reference proteome</keyword>
<dbReference type="OrthoDB" id="684963at2759"/>
<reference evidence="7" key="1">
    <citation type="submission" date="2021-08" db="EMBL/GenBank/DDBJ databases">
        <title>WGS assembly of Ceratopteris richardii.</title>
        <authorList>
            <person name="Marchant D.B."/>
            <person name="Chen G."/>
            <person name="Jenkins J."/>
            <person name="Shu S."/>
            <person name="Leebens-Mack J."/>
            <person name="Grimwood J."/>
            <person name="Schmutz J."/>
            <person name="Soltis P."/>
            <person name="Soltis D."/>
            <person name="Chen Z.-H."/>
        </authorList>
    </citation>
    <scope>NUCLEOTIDE SEQUENCE</scope>
    <source>
        <strain evidence="7">Whitten #5841</strain>
        <tissue evidence="7">Leaf</tissue>
    </source>
</reference>
<organism evidence="7 8">
    <name type="scientific">Ceratopteris richardii</name>
    <name type="common">Triangle waterfern</name>
    <dbReference type="NCBI Taxonomy" id="49495"/>
    <lineage>
        <taxon>Eukaryota</taxon>
        <taxon>Viridiplantae</taxon>
        <taxon>Streptophyta</taxon>
        <taxon>Embryophyta</taxon>
        <taxon>Tracheophyta</taxon>
        <taxon>Polypodiopsida</taxon>
        <taxon>Polypodiidae</taxon>
        <taxon>Polypodiales</taxon>
        <taxon>Pteridineae</taxon>
        <taxon>Pteridaceae</taxon>
        <taxon>Parkerioideae</taxon>
        <taxon>Ceratopteris</taxon>
    </lineage>
</organism>
<proteinExistence type="predicted"/>
<evidence type="ECO:0000256" key="3">
    <source>
        <dbReference type="ARBA" id="ARBA00023125"/>
    </source>
</evidence>
<evidence type="ECO:0000256" key="2">
    <source>
        <dbReference type="ARBA" id="ARBA00023015"/>
    </source>
</evidence>
<dbReference type="InterPro" id="IPR036576">
    <property type="entry name" value="WRKY_dom_sf"/>
</dbReference>
<dbReference type="Gene3D" id="2.20.25.80">
    <property type="entry name" value="WRKY domain"/>
    <property type="match status" value="1"/>
</dbReference>
<dbReference type="SMART" id="SM00774">
    <property type="entry name" value="WRKY"/>
    <property type="match status" value="1"/>
</dbReference>
<dbReference type="AlphaFoldDB" id="A0A8T2RWK1"/>
<evidence type="ECO:0000313" key="8">
    <source>
        <dbReference type="Proteomes" id="UP000825935"/>
    </source>
</evidence>
<keyword evidence="5" id="KW-0539">Nucleus</keyword>
<dbReference type="PROSITE" id="PS50811">
    <property type="entry name" value="WRKY"/>
    <property type="match status" value="1"/>
</dbReference>